<dbReference type="PROSITE" id="PS51379">
    <property type="entry name" value="4FE4S_FER_2"/>
    <property type="match status" value="2"/>
</dbReference>
<proteinExistence type="predicted"/>
<dbReference type="Pfam" id="PF13187">
    <property type="entry name" value="Fer4_9"/>
    <property type="match status" value="1"/>
</dbReference>
<dbReference type="Gene3D" id="1.10.15.40">
    <property type="entry name" value="Electron transport complex subunit B, putative Fe-S cluster"/>
    <property type="match status" value="1"/>
</dbReference>
<dbReference type="PANTHER" id="PTHR43560">
    <property type="entry name" value="ION-TRANSLOCATING OXIDOREDUCTASE COMPLEX SUBUNIT B"/>
    <property type="match status" value="1"/>
</dbReference>
<dbReference type="InterPro" id="IPR017900">
    <property type="entry name" value="4Fe4S_Fe_S_CS"/>
</dbReference>
<evidence type="ECO:0000259" key="6">
    <source>
        <dbReference type="PROSITE" id="PS51379"/>
    </source>
</evidence>
<feature type="transmembrane region" description="Helical" evidence="5">
    <location>
        <begin position="6"/>
        <end position="25"/>
    </location>
</feature>
<dbReference type="GO" id="GO:0046872">
    <property type="term" value="F:metal ion binding"/>
    <property type="evidence" value="ECO:0007669"/>
    <property type="project" value="UniProtKB-KW"/>
</dbReference>
<feature type="domain" description="4Fe-4S ferredoxin-type" evidence="6">
    <location>
        <begin position="135"/>
        <end position="165"/>
    </location>
</feature>
<keyword evidence="5" id="KW-1133">Transmembrane helix</keyword>
<evidence type="ECO:0000256" key="5">
    <source>
        <dbReference type="SAM" id="Phobius"/>
    </source>
</evidence>
<evidence type="ECO:0000256" key="4">
    <source>
        <dbReference type="ARBA" id="ARBA00023014"/>
    </source>
</evidence>
<keyword evidence="1" id="KW-0004">4Fe-4S</keyword>
<dbReference type="InterPro" id="IPR050395">
    <property type="entry name" value="4Fe4S_Ferredoxin_RnfB"/>
</dbReference>
<organism evidence="8 9">
    <name type="scientific">Entomospira entomophila</name>
    <dbReference type="NCBI Taxonomy" id="2719988"/>
    <lineage>
        <taxon>Bacteria</taxon>
        <taxon>Pseudomonadati</taxon>
        <taxon>Spirochaetota</taxon>
        <taxon>Spirochaetia</taxon>
        <taxon>Spirochaetales</taxon>
        <taxon>Spirochaetaceae</taxon>
        <taxon>Entomospira</taxon>
    </lineage>
</organism>
<dbReference type="Gene3D" id="3.30.70.20">
    <property type="match status" value="1"/>
</dbReference>
<dbReference type="PROSITE" id="PS00198">
    <property type="entry name" value="4FE4S_FER_1"/>
    <property type="match status" value="1"/>
</dbReference>
<evidence type="ECO:0000256" key="2">
    <source>
        <dbReference type="ARBA" id="ARBA00022723"/>
    </source>
</evidence>
<keyword evidence="3" id="KW-0408">Iron</keyword>
<keyword evidence="9" id="KW-1185">Reference proteome</keyword>
<sequence length="288" mass="31655">MIIPVLILSGIFVLLTVVFIVLFRGRYSEGVSKIRMIYDTLPQDDCRQCGYASCEAFAQALAMSEEVAVEKCRLMTPRECQHTKNLLGYHAKNRTVLASEYVAYIACQESHGNLSKRIEIASQQENSCASVVEIGGNWSDCYESCIGLGDCLHWCPVGAIKRDVTGKIMIDTNLCIGCGICVGRCPKQVIHLVKRSTHIQVACSSSDIPELKAERCPSGGCTACNMCQRVTCESCFQVENQLAKRLASGAIRASDVNRIVQACPTGVLISLSKPEQEMTEQKIMKEIE</sequence>
<evidence type="ECO:0000313" key="8">
    <source>
        <dbReference type="EMBL" id="NIZ41176.1"/>
    </source>
</evidence>
<accession>A0A968KU79</accession>
<reference evidence="8 9" key="1">
    <citation type="submission" date="2020-03" db="EMBL/GenBank/DDBJ databases">
        <title>Spirochaetal bacteria isolated from arthropods constitute a novel genus Entomospira genus novum within the order Spirochaetales.</title>
        <authorList>
            <person name="Grana-Miraglia L."/>
            <person name="Sikutova S."/>
            <person name="Fingerle V."/>
            <person name="Sing A."/>
            <person name="Castillo-Ramirez S."/>
            <person name="Margos G."/>
            <person name="Rudolf I."/>
        </authorList>
    </citation>
    <scope>NUCLEOTIDE SEQUENCE [LARGE SCALE GENOMIC DNA]</scope>
    <source>
        <strain evidence="8 9">BR193</strain>
    </source>
</reference>
<keyword evidence="2" id="KW-0479">Metal-binding</keyword>
<dbReference type="EMBL" id="JAATLJ010000001">
    <property type="protein sequence ID" value="NIZ41176.1"/>
    <property type="molecule type" value="Genomic_DNA"/>
</dbReference>
<keyword evidence="5" id="KW-0472">Membrane</keyword>
<dbReference type="InterPro" id="IPR017896">
    <property type="entry name" value="4Fe4S_Fe-S-bd"/>
</dbReference>
<dbReference type="RefSeq" id="WP_167700745.1">
    <property type="nucleotide sequence ID" value="NZ_CP118174.1"/>
</dbReference>
<evidence type="ECO:0000259" key="7">
    <source>
        <dbReference type="PROSITE" id="PS51656"/>
    </source>
</evidence>
<protein>
    <submittedName>
        <fullName evidence="8">4Fe-4S binding protein</fullName>
    </submittedName>
</protein>
<name>A0A968KU79_9SPIO</name>
<dbReference type="PROSITE" id="PS51656">
    <property type="entry name" value="4FE4S"/>
    <property type="match status" value="1"/>
</dbReference>
<evidence type="ECO:0000256" key="1">
    <source>
        <dbReference type="ARBA" id="ARBA00022485"/>
    </source>
</evidence>
<dbReference type="GO" id="GO:0051539">
    <property type="term" value="F:4 iron, 4 sulfur cluster binding"/>
    <property type="evidence" value="ECO:0007669"/>
    <property type="project" value="UniProtKB-KW"/>
</dbReference>
<keyword evidence="4" id="KW-0411">Iron-sulfur</keyword>
<feature type="domain" description="4Fe-4S ferredoxin-type" evidence="6">
    <location>
        <begin position="166"/>
        <end position="195"/>
    </location>
</feature>
<dbReference type="Proteomes" id="UP000711995">
    <property type="component" value="Unassembled WGS sequence"/>
</dbReference>
<evidence type="ECO:0000313" key="9">
    <source>
        <dbReference type="Proteomes" id="UP000711995"/>
    </source>
</evidence>
<dbReference type="InterPro" id="IPR007202">
    <property type="entry name" value="4Fe-4S_dom"/>
</dbReference>
<gene>
    <name evidence="8" type="ORF">HCT14_06630</name>
</gene>
<keyword evidence="5" id="KW-0812">Transmembrane</keyword>
<feature type="domain" description="4Fe-4S" evidence="7">
    <location>
        <begin position="29"/>
        <end position="89"/>
    </location>
</feature>
<comment type="caution">
    <text evidence="8">The sequence shown here is derived from an EMBL/GenBank/DDBJ whole genome shotgun (WGS) entry which is preliminary data.</text>
</comment>
<dbReference type="SUPFAM" id="SSF54862">
    <property type="entry name" value="4Fe-4S ferredoxins"/>
    <property type="match status" value="1"/>
</dbReference>
<dbReference type="Pfam" id="PF04060">
    <property type="entry name" value="FeS"/>
    <property type="match status" value="1"/>
</dbReference>
<evidence type="ECO:0000256" key="3">
    <source>
        <dbReference type="ARBA" id="ARBA00023004"/>
    </source>
</evidence>
<dbReference type="PANTHER" id="PTHR43560:SF1">
    <property type="entry name" value="ION-TRANSLOCATING OXIDOREDUCTASE COMPLEX SUBUNIT B"/>
    <property type="match status" value="1"/>
</dbReference>
<dbReference type="AlphaFoldDB" id="A0A968KU79"/>